<dbReference type="Proteomes" id="UP000580250">
    <property type="component" value="Unassembled WGS sequence"/>
</dbReference>
<comment type="caution">
    <text evidence="5">The sequence shown here is derived from an EMBL/GenBank/DDBJ whole genome shotgun (WGS) entry which is preliminary data.</text>
</comment>
<evidence type="ECO:0000256" key="1">
    <source>
        <dbReference type="ARBA" id="ARBA00007769"/>
    </source>
</evidence>
<dbReference type="Gene3D" id="3.40.718.10">
    <property type="entry name" value="Isopropylmalate Dehydrogenase"/>
    <property type="match status" value="1"/>
</dbReference>
<evidence type="ECO:0000256" key="2">
    <source>
        <dbReference type="ARBA" id="ARBA00022532"/>
    </source>
</evidence>
<feature type="domain" description="Isopropylmalate dehydrogenase-like" evidence="4">
    <location>
        <begin position="3"/>
        <end position="195"/>
    </location>
</feature>
<comment type="similarity">
    <text evidence="1">Belongs to the isocitrate and isopropylmalate dehydrogenases family.</text>
</comment>
<keyword evidence="3" id="KW-0812">Transmembrane</keyword>
<dbReference type="GO" id="GO:0051287">
    <property type="term" value="F:NAD binding"/>
    <property type="evidence" value="ECO:0007669"/>
    <property type="project" value="InterPro"/>
</dbReference>
<proteinExistence type="inferred from homology"/>
<sequence>MKNFPKLKTHCYVLLGNQNLIFLFYIPRLFFGVQVPYPRFLCYSRIIFEPDYSRKAEWILFGSVYIKVDNACMQLVSRPQQFNNAILLMPNLYGNIISNIACGLVGGPGLVPGMNIGEEYAVFETGTRNTGTSLTGKDLANPTAFIRAAIDMLRYLGWIVMPIKCLMLFLLRLLNGNYTRRILEVHVTVQTLLMLLLI</sequence>
<dbReference type="GO" id="GO:0005739">
    <property type="term" value="C:mitochondrion"/>
    <property type="evidence" value="ECO:0007669"/>
    <property type="project" value="TreeGrafter"/>
</dbReference>
<gene>
    <name evidence="5" type="ORF">MENT_LOCUS50438</name>
</gene>
<feature type="transmembrane region" description="Helical" evidence="3">
    <location>
        <begin position="155"/>
        <end position="174"/>
    </location>
</feature>
<organism evidence="5 6">
    <name type="scientific">Meloidogyne enterolobii</name>
    <name type="common">Root-knot nematode worm</name>
    <name type="synonym">Meloidogyne mayaguensis</name>
    <dbReference type="NCBI Taxonomy" id="390850"/>
    <lineage>
        <taxon>Eukaryota</taxon>
        <taxon>Metazoa</taxon>
        <taxon>Ecdysozoa</taxon>
        <taxon>Nematoda</taxon>
        <taxon>Chromadorea</taxon>
        <taxon>Rhabditida</taxon>
        <taxon>Tylenchina</taxon>
        <taxon>Tylenchomorpha</taxon>
        <taxon>Tylenchoidea</taxon>
        <taxon>Meloidogynidae</taxon>
        <taxon>Meloidogyninae</taxon>
        <taxon>Meloidogyne</taxon>
    </lineage>
</organism>
<feature type="transmembrane region" description="Helical" evidence="3">
    <location>
        <begin position="12"/>
        <end position="31"/>
    </location>
</feature>
<evidence type="ECO:0000313" key="6">
    <source>
        <dbReference type="Proteomes" id="UP000580250"/>
    </source>
</evidence>
<evidence type="ECO:0000313" key="5">
    <source>
        <dbReference type="EMBL" id="CAD2197214.1"/>
    </source>
</evidence>
<protein>
    <recommendedName>
        <fullName evidence="4">Isopropylmalate dehydrogenase-like domain-containing protein</fullName>
    </recommendedName>
</protein>
<dbReference type="PROSITE" id="PS00470">
    <property type="entry name" value="IDH_IMDH"/>
    <property type="match status" value="1"/>
</dbReference>
<dbReference type="GO" id="GO:0016616">
    <property type="term" value="F:oxidoreductase activity, acting on the CH-OH group of donors, NAD or NADP as acceptor"/>
    <property type="evidence" value="ECO:0007669"/>
    <property type="project" value="InterPro"/>
</dbReference>
<dbReference type="PANTHER" id="PTHR11835">
    <property type="entry name" value="DECARBOXYLATING DEHYDROGENASES-ISOCITRATE, ISOPROPYLMALATE, TARTRATE"/>
    <property type="match status" value="1"/>
</dbReference>
<dbReference type="GO" id="GO:0000287">
    <property type="term" value="F:magnesium ion binding"/>
    <property type="evidence" value="ECO:0007669"/>
    <property type="project" value="InterPro"/>
</dbReference>
<reference evidence="5 6" key="1">
    <citation type="submission" date="2020-08" db="EMBL/GenBank/DDBJ databases">
        <authorList>
            <person name="Koutsovoulos G."/>
            <person name="Danchin GJ E."/>
        </authorList>
    </citation>
    <scope>NUCLEOTIDE SEQUENCE [LARGE SCALE GENOMIC DNA]</scope>
</reference>
<accession>A0A6V7XD24</accession>
<dbReference type="PANTHER" id="PTHR11835:SF60">
    <property type="entry name" value="ISOCITRATE DEHYDROGENASE [NAD] SUBUNIT, MITOCHONDRIAL"/>
    <property type="match status" value="1"/>
</dbReference>
<dbReference type="InterPro" id="IPR024084">
    <property type="entry name" value="IsoPropMal-DH-like_dom"/>
</dbReference>
<dbReference type="GO" id="GO:0006099">
    <property type="term" value="P:tricarboxylic acid cycle"/>
    <property type="evidence" value="ECO:0007669"/>
    <property type="project" value="UniProtKB-KW"/>
</dbReference>
<keyword evidence="3" id="KW-0472">Membrane</keyword>
<keyword evidence="3" id="KW-1133">Transmembrane helix</keyword>
<dbReference type="SUPFAM" id="SSF53659">
    <property type="entry name" value="Isocitrate/Isopropylmalate dehydrogenase-like"/>
    <property type="match status" value="1"/>
</dbReference>
<dbReference type="Pfam" id="PF00180">
    <property type="entry name" value="Iso_dh"/>
    <property type="match status" value="1"/>
</dbReference>
<keyword evidence="2" id="KW-0816">Tricarboxylic acid cycle</keyword>
<dbReference type="AlphaFoldDB" id="A0A6V7XD24"/>
<dbReference type="SMART" id="SM01329">
    <property type="entry name" value="Iso_dh"/>
    <property type="match status" value="1"/>
</dbReference>
<name>A0A6V7XD24_MELEN</name>
<dbReference type="InterPro" id="IPR019818">
    <property type="entry name" value="IsoCit/isopropylmalate_DH_CS"/>
</dbReference>
<dbReference type="EMBL" id="CAJEWN010001406">
    <property type="protein sequence ID" value="CAD2197214.1"/>
    <property type="molecule type" value="Genomic_DNA"/>
</dbReference>
<evidence type="ECO:0000256" key="3">
    <source>
        <dbReference type="SAM" id="Phobius"/>
    </source>
</evidence>
<evidence type="ECO:0000259" key="4">
    <source>
        <dbReference type="SMART" id="SM01329"/>
    </source>
</evidence>
<dbReference type="GO" id="GO:0006102">
    <property type="term" value="P:isocitrate metabolic process"/>
    <property type="evidence" value="ECO:0007669"/>
    <property type="project" value="TreeGrafter"/>
</dbReference>
<dbReference type="OrthoDB" id="10261637at2759"/>